<keyword evidence="2" id="KW-1133">Transmembrane helix</keyword>
<feature type="transmembrane region" description="Helical" evidence="2">
    <location>
        <begin position="76"/>
        <end position="98"/>
    </location>
</feature>
<dbReference type="Proteomes" id="UP000570678">
    <property type="component" value="Unassembled WGS sequence"/>
</dbReference>
<gene>
    <name evidence="3" type="ORF">HGA15_25035</name>
</gene>
<evidence type="ECO:0000313" key="4">
    <source>
        <dbReference type="Proteomes" id="UP000570678"/>
    </source>
</evidence>
<feature type="compositionally biased region" description="Basic and acidic residues" evidence="1">
    <location>
        <begin position="1"/>
        <end position="19"/>
    </location>
</feature>
<reference evidence="3 4" key="1">
    <citation type="submission" date="2020-04" db="EMBL/GenBank/DDBJ databases">
        <title>MicrobeNet Type strains.</title>
        <authorList>
            <person name="Nicholson A.C."/>
        </authorList>
    </citation>
    <scope>NUCLEOTIDE SEQUENCE [LARGE SCALE GENOMIC DNA]</scope>
    <source>
        <strain evidence="3 4">JCM 3332</strain>
    </source>
</reference>
<proteinExistence type="predicted"/>
<feature type="transmembrane region" description="Helical" evidence="2">
    <location>
        <begin position="206"/>
        <end position="233"/>
    </location>
</feature>
<dbReference type="AlphaFoldDB" id="A0A846YNS3"/>
<feature type="transmembrane region" description="Helical" evidence="2">
    <location>
        <begin position="110"/>
        <end position="132"/>
    </location>
</feature>
<name>A0A846YNS3_9NOCA</name>
<comment type="caution">
    <text evidence="3">The sequence shown here is derived from an EMBL/GenBank/DDBJ whole genome shotgun (WGS) entry which is preliminary data.</text>
</comment>
<evidence type="ECO:0000313" key="3">
    <source>
        <dbReference type="EMBL" id="NKY59361.1"/>
    </source>
</evidence>
<dbReference type="EMBL" id="JAAXOT010000015">
    <property type="protein sequence ID" value="NKY59361.1"/>
    <property type="molecule type" value="Genomic_DNA"/>
</dbReference>
<keyword evidence="2" id="KW-0472">Membrane</keyword>
<protein>
    <submittedName>
        <fullName evidence="3">Uncharacterized protein</fullName>
    </submittedName>
</protein>
<feature type="region of interest" description="Disordered" evidence="1">
    <location>
        <begin position="1"/>
        <end position="33"/>
    </location>
</feature>
<organism evidence="3 4">
    <name type="scientific">Nocardia flavorosea</name>
    <dbReference type="NCBI Taxonomy" id="53429"/>
    <lineage>
        <taxon>Bacteria</taxon>
        <taxon>Bacillati</taxon>
        <taxon>Actinomycetota</taxon>
        <taxon>Actinomycetes</taxon>
        <taxon>Mycobacteriales</taxon>
        <taxon>Nocardiaceae</taxon>
        <taxon>Nocardia</taxon>
    </lineage>
</organism>
<keyword evidence="4" id="KW-1185">Reference proteome</keyword>
<feature type="transmembrane region" description="Helical" evidence="2">
    <location>
        <begin position="43"/>
        <end position="64"/>
    </location>
</feature>
<sequence>MDADERRNDPPHTRDRRSPAGEAPPPVRADSGFGGSAAELRRWWLVLATMGAAAAWAVPVLAYSTMVDPAARWNPAAVMVPAGAAGSAVLAVAQAVVLRRWLSAFPVRRWTGTSVAAGAVEWSVIALVVVYGEKVGAMPAAGQVPLVVVGMVSVTFALGIGQWFVLRRWSDEAVLWIWANAVAWIMGTAVFVAIAQPLRVTTAMTVTAAATTAVVGALLRGAVVAAITGVYLLPILSEVHLRPVVPSSAGAPSRSGYRHAGTAARRFVGAGDHRARRTVRDSARALALLHTSDNSRLCPNSDAAAADS</sequence>
<evidence type="ECO:0000256" key="2">
    <source>
        <dbReference type="SAM" id="Phobius"/>
    </source>
</evidence>
<feature type="transmembrane region" description="Helical" evidence="2">
    <location>
        <begin position="173"/>
        <end position="194"/>
    </location>
</feature>
<accession>A0A846YNS3</accession>
<feature type="transmembrane region" description="Helical" evidence="2">
    <location>
        <begin position="144"/>
        <end position="166"/>
    </location>
</feature>
<keyword evidence="2" id="KW-0812">Transmembrane</keyword>
<dbReference type="RefSeq" id="WP_157116919.1">
    <property type="nucleotide sequence ID" value="NZ_JAAXOT010000015.1"/>
</dbReference>
<evidence type="ECO:0000256" key="1">
    <source>
        <dbReference type="SAM" id="MobiDB-lite"/>
    </source>
</evidence>